<sequence>MTIAQKIFEEVGLVVQSALDGFNVCVLAYGATWSGKTCSMEGSGEDAGIIPRTVDVIYDIISPIWYSRSAQLVQSALDGYNGWEYKMEVSILEIYNEDLRDLLASPSGVKNLTYEIKLTDARSAHTHVTNLRKRHMPSRASKLTQLLVAALGGKSTTLMMAGRVRLRDDQHPPICAYGEQVPHQ</sequence>
<dbReference type="GO" id="GO:0005524">
    <property type="term" value="F:ATP binding"/>
    <property type="evidence" value="ECO:0007669"/>
    <property type="project" value="UniProtKB-UniRule"/>
</dbReference>
<evidence type="ECO:0000313" key="7">
    <source>
        <dbReference type="EMBL" id="KAA0187217.1"/>
    </source>
</evidence>
<dbReference type="InterPro" id="IPR036961">
    <property type="entry name" value="Kinesin_motor_dom_sf"/>
</dbReference>
<dbReference type="PANTHER" id="PTHR47972">
    <property type="entry name" value="KINESIN-LIKE PROTEIN KLP-3"/>
    <property type="match status" value="1"/>
</dbReference>
<feature type="binding site" evidence="5">
    <location>
        <begin position="30"/>
        <end position="37"/>
    </location>
    <ligand>
        <name>ATP</name>
        <dbReference type="ChEBI" id="CHEBI:30616"/>
    </ligand>
</feature>
<dbReference type="Pfam" id="PF00225">
    <property type="entry name" value="Kinesin"/>
    <property type="match status" value="1"/>
</dbReference>
<comment type="similarity">
    <text evidence="5">Belongs to the TRAFAC class myosin-kinesin ATPase superfamily. Kinesin family.</text>
</comment>
<dbReference type="Proteomes" id="UP000711488">
    <property type="component" value="Unassembled WGS sequence"/>
</dbReference>
<keyword evidence="3 5" id="KW-0067">ATP-binding</keyword>
<feature type="domain" description="Kinesin motor" evidence="6">
    <location>
        <begin position="1"/>
        <end position="184"/>
    </location>
</feature>
<reference evidence="7" key="3">
    <citation type="submission" date="2019-06" db="EMBL/GenBank/DDBJ databases">
        <authorList>
            <person name="Poynton C."/>
            <person name="Hasenbein S."/>
            <person name="Benoit J.B."/>
            <person name="Sepulveda M.S."/>
            <person name="Poelchau M.F."/>
            <person name="Murali S.C."/>
            <person name="Chen S."/>
            <person name="Glastad K.M."/>
            <person name="Werren J.H."/>
            <person name="Vineis J.H."/>
            <person name="Bowen J.L."/>
            <person name="Friedrich M."/>
            <person name="Jones J."/>
            <person name="Robertson H.M."/>
            <person name="Feyereisen R."/>
            <person name="Mechler-Hickson A."/>
            <person name="Mathers N."/>
            <person name="Lee C.E."/>
            <person name="Colbourne J.K."/>
            <person name="Biales A."/>
            <person name="Johnston J.S."/>
            <person name="Wellborn G.A."/>
            <person name="Rosendale A.J."/>
            <person name="Cridge A.G."/>
            <person name="Munoz-Torres M.C."/>
            <person name="Bain P.A."/>
            <person name="Manny A.R."/>
            <person name="Major K.M."/>
            <person name="Lambert F.N."/>
            <person name="Vulpe C.D."/>
            <person name="Tuck P."/>
            <person name="Blalock B.J."/>
            <person name="Lin Y.-Y."/>
            <person name="Smith M.E."/>
            <person name="Ochoa-Acuna H."/>
            <person name="Chen M.-J.M."/>
            <person name="Childers C.P."/>
            <person name="Qu J."/>
            <person name="Dugan S."/>
            <person name="Lee S.L."/>
            <person name="Chao H."/>
            <person name="Dinh H."/>
            <person name="Han Y."/>
            <person name="Doddapaneni H."/>
            <person name="Worley K.C."/>
            <person name="Muzny D.M."/>
            <person name="Gibbs R.A."/>
            <person name="Richards S."/>
        </authorList>
    </citation>
    <scope>NUCLEOTIDE SEQUENCE</scope>
    <source>
        <strain evidence="7">HAZT.00-mixed</strain>
        <tissue evidence="7">Whole organism</tissue>
    </source>
</reference>
<keyword evidence="2 5" id="KW-0547">Nucleotide-binding</keyword>
<evidence type="ECO:0000256" key="2">
    <source>
        <dbReference type="ARBA" id="ARBA00022741"/>
    </source>
</evidence>
<protein>
    <recommendedName>
        <fullName evidence="6">Kinesin motor domain-containing protein</fullName>
    </recommendedName>
</protein>
<dbReference type="GO" id="GO:0003777">
    <property type="term" value="F:microtubule motor activity"/>
    <property type="evidence" value="ECO:0007669"/>
    <property type="project" value="InterPro"/>
</dbReference>
<evidence type="ECO:0000259" key="6">
    <source>
        <dbReference type="PROSITE" id="PS50067"/>
    </source>
</evidence>
<dbReference type="AlphaFoldDB" id="A0A6A0GSZ0"/>
<reference evidence="7" key="2">
    <citation type="journal article" date="2018" name="Environ. Sci. Technol.">
        <title>The Toxicogenome of Hyalella azteca: A Model for Sediment Ecotoxicology and Evolutionary Toxicology.</title>
        <authorList>
            <person name="Poynton H.C."/>
            <person name="Hasenbein S."/>
            <person name="Benoit J.B."/>
            <person name="Sepulveda M.S."/>
            <person name="Poelchau M.F."/>
            <person name="Hughes D.S.T."/>
            <person name="Murali S.C."/>
            <person name="Chen S."/>
            <person name="Glastad K.M."/>
            <person name="Goodisman M.A.D."/>
            <person name="Werren J.H."/>
            <person name="Vineis J.H."/>
            <person name="Bowen J.L."/>
            <person name="Friedrich M."/>
            <person name="Jones J."/>
            <person name="Robertson H.M."/>
            <person name="Feyereisen R."/>
            <person name="Mechler-Hickson A."/>
            <person name="Mathers N."/>
            <person name="Lee C.E."/>
            <person name="Colbourne J.K."/>
            <person name="Biales A."/>
            <person name="Johnston J.S."/>
            <person name="Wellborn G.A."/>
            <person name="Rosendale A.J."/>
            <person name="Cridge A.G."/>
            <person name="Munoz-Torres M.C."/>
            <person name="Bain P.A."/>
            <person name="Manny A.R."/>
            <person name="Major K.M."/>
            <person name="Lambert F.N."/>
            <person name="Vulpe C.D."/>
            <person name="Tuck P."/>
            <person name="Blalock B.J."/>
            <person name="Lin Y.Y."/>
            <person name="Smith M.E."/>
            <person name="Ochoa-Acuna H."/>
            <person name="Chen M.M."/>
            <person name="Childers C.P."/>
            <person name="Qu J."/>
            <person name="Dugan S."/>
            <person name="Lee S.L."/>
            <person name="Chao H."/>
            <person name="Dinh H."/>
            <person name="Han Y."/>
            <person name="Doddapaneni H."/>
            <person name="Worley K.C."/>
            <person name="Muzny D.M."/>
            <person name="Gibbs R.A."/>
            <person name="Richards S."/>
        </authorList>
    </citation>
    <scope>NUCLEOTIDE SEQUENCE</scope>
    <source>
        <strain evidence="7">HAZT.00-mixed</strain>
        <tissue evidence="7">Whole organism</tissue>
    </source>
</reference>
<name>A0A6A0GSZ0_HYAAZ</name>
<dbReference type="GO" id="GO:0008017">
    <property type="term" value="F:microtubule binding"/>
    <property type="evidence" value="ECO:0007669"/>
    <property type="project" value="InterPro"/>
</dbReference>
<dbReference type="GO" id="GO:0015630">
    <property type="term" value="C:microtubule cytoskeleton"/>
    <property type="evidence" value="ECO:0007669"/>
    <property type="project" value="UniProtKB-ARBA"/>
</dbReference>
<dbReference type="EMBL" id="JQDR03015080">
    <property type="protein sequence ID" value="KAA0187217.1"/>
    <property type="molecule type" value="Genomic_DNA"/>
</dbReference>
<comment type="subcellular location">
    <subcellularLocation>
        <location evidence="1">Cytoplasm</location>
        <location evidence="1">Cytoskeleton</location>
    </subcellularLocation>
</comment>
<keyword evidence="5" id="KW-0505">Motor protein</keyword>
<dbReference type="GO" id="GO:0007018">
    <property type="term" value="P:microtubule-based movement"/>
    <property type="evidence" value="ECO:0007669"/>
    <property type="project" value="InterPro"/>
</dbReference>
<evidence type="ECO:0000256" key="5">
    <source>
        <dbReference type="PROSITE-ProRule" id="PRU00283"/>
    </source>
</evidence>
<gene>
    <name evidence="7" type="ORF">HAZT_HAZT006873</name>
</gene>
<reference evidence="7" key="1">
    <citation type="submission" date="2014-08" db="EMBL/GenBank/DDBJ databases">
        <authorList>
            <person name="Murali S."/>
            <person name="Richards S."/>
            <person name="Bandaranaike D."/>
            <person name="Bellair M."/>
            <person name="Blankenburg K."/>
            <person name="Chao H."/>
            <person name="Dinh H."/>
            <person name="Doddapaneni H."/>
            <person name="Dugan-Rocha S."/>
            <person name="Elkadiri S."/>
            <person name="Gnanaolivu R."/>
            <person name="Hughes D."/>
            <person name="Lee S."/>
            <person name="Li M."/>
            <person name="Ming W."/>
            <person name="Munidasa M."/>
            <person name="Muniz J."/>
            <person name="Nguyen L."/>
            <person name="Osuji N."/>
            <person name="Pu L.-L."/>
            <person name="Puazo M."/>
            <person name="Skinner E."/>
            <person name="Qu C."/>
            <person name="Quiroz J."/>
            <person name="Raj R."/>
            <person name="Weissenberger G."/>
            <person name="Xin Y."/>
            <person name="Zou X."/>
            <person name="Han Y."/>
            <person name="Worley K."/>
            <person name="Muzny D."/>
            <person name="Gibbs R."/>
        </authorList>
    </citation>
    <scope>NUCLEOTIDE SEQUENCE</scope>
    <source>
        <strain evidence="7">HAZT.00-mixed</strain>
        <tissue evidence="7">Whole organism</tissue>
    </source>
</reference>
<dbReference type="PRINTS" id="PR00380">
    <property type="entry name" value="KINESINHEAVY"/>
</dbReference>
<accession>A0A6A0GSZ0</accession>
<dbReference type="InterPro" id="IPR027640">
    <property type="entry name" value="Kinesin-like_fam"/>
</dbReference>
<dbReference type="PROSITE" id="PS50067">
    <property type="entry name" value="KINESIN_MOTOR_2"/>
    <property type="match status" value="1"/>
</dbReference>
<evidence type="ECO:0000256" key="4">
    <source>
        <dbReference type="ARBA" id="ARBA00023212"/>
    </source>
</evidence>
<proteinExistence type="inferred from homology"/>
<evidence type="ECO:0000256" key="3">
    <source>
        <dbReference type="ARBA" id="ARBA00022840"/>
    </source>
</evidence>
<dbReference type="SMART" id="SM00129">
    <property type="entry name" value="KISc"/>
    <property type="match status" value="1"/>
</dbReference>
<dbReference type="SUPFAM" id="SSF52540">
    <property type="entry name" value="P-loop containing nucleoside triphosphate hydrolases"/>
    <property type="match status" value="1"/>
</dbReference>
<dbReference type="InterPro" id="IPR027417">
    <property type="entry name" value="P-loop_NTPase"/>
</dbReference>
<organism evidence="7">
    <name type="scientific">Hyalella azteca</name>
    <name type="common">Amphipod</name>
    <dbReference type="NCBI Taxonomy" id="294128"/>
    <lineage>
        <taxon>Eukaryota</taxon>
        <taxon>Metazoa</taxon>
        <taxon>Ecdysozoa</taxon>
        <taxon>Arthropoda</taxon>
        <taxon>Crustacea</taxon>
        <taxon>Multicrustacea</taxon>
        <taxon>Malacostraca</taxon>
        <taxon>Eumalacostraca</taxon>
        <taxon>Peracarida</taxon>
        <taxon>Amphipoda</taxon>
        <taxon>Senticaudata</taxon>
        <taxon>Talitrida</taxon>
        <taxon>Talitroidea</taxon>
        <taxon>Hyalellidae</taxon>
        <taxon>Hyalella</taxon>
    </lineage>
</organism>
<evidence type="ECO:0000256" key="1">
    <source>
        <dbReference type="ARBA" id="ARBA00004245"/>
    </source>
</evidence>
<keyword evidence="4" id="KW-0206">Cytoskeleton</keyword>
<keyword evidence="4" id="KW-0963">Cytoplasm</keyword>
<comment type="caution">
    <text evidence="7">The sequence shown here is derived from an EMBL/GenBank/DDBJ whole genome shotgun (WGS) entry which is preliminary data.</text>
</comment>
<dbReference type="InterPro" id="IPR001752">
    <property type="entry name" value="Kinesin_motor_dom"/>
</dbReference>
<dbReference type="Gene3D" id="3.40.850.10">
    <property type="entry name" value="Kinesin motor domain"/>
    <property type="match status" value="1"/>
</dbReference>